<proteinExistence type="predicted"/>
<name>A0A1X6ZUL2_9RHOB</name>
<gene>
    <name evidence="2" type="ORF">ROG8370_02867</name>
</gene>
<evidence type="ECO:0000256" key="1">
    <source>
        <dbReference type="SAM" id="MobiDB-lite"/>
    </source>
</evidence>
<reference evidence="3" key="1">
    <citation type="submission" date="2017-03" db="EMBL/GenBank/DDBJ databases">
        <authorList>
            <person name="Rodrigo-Torres L."/>
            <person name="Arahal R.D."/>
            <person name="Lucena T."/>
        </authorList>
    </citation>
    <scope>NUCLEOTIDE SEQUENCE [LARGE SCALE GENOMIC DNA]</scope>
    <source>
        <strain evidence="3">CECT 8370</strain>
    </source>
</reference>
<protein>
    <submittedName>
        <fullName evidence="2">MarR family protein</fullName>
    </submittedName>
</protein>
<dbReference type="OrthoDB" id="7864318at2"/>
<dbReference type="InterPro" id="IPR036390">
    <property type="entry name" value="WH_DNA-bd_sf"/>
</dbReference>
<dbReference type="Gene3D" id="1.10.10.10">
    <property type="entry name" value="Winged helix-like DNA-binding domain superfamily/Winged helix DNA-binding domain"/>
    <property type="match status" value="1"/>
</dbReference>
<dbReference type="Proteomes" id="UP000194012">
    <property type="component" value="Unassembled WGS sequence"/>
</dbReference>
<organism evidence="2 3">
    <name type="scientific">Roseovarius gaetbuli</name>
    <dbReference type="NCBI Taxonomy" id="1356575"/>
    <lineage>
        <taxon>Bacteria</taxon>
        <taxon>Pseudomonadati</taxon>
        <taxon>Pseudomonadota</taxon>
        <taxon>Alphaproteobacteria</taxon>
        <taxon>Rhodobacterales</taxon>
        <taxon>Roseobacteraceae</taxon>
        <taxon>Roseovarius</taxon>
    </lineage>
</organism>
<dbReference type="InterPro" id="IPR036388">
    <property type="entry name" value="WH-like_DNA-bd_sf"/>
</dbReference>
<feature type="compositionally biased region" description="Basic residues" evidence="1">
    <location>
        <begin position="285"/>
        <end position="294"/>
    </location>
</feature>
<sequence>MSHDATNWAIKQRGLKPTTKIVLWHLSDRFNPDYGCFPSQARLAHDCEVSRATLNRHLDGLEARGLIRRIRVIDPKTGQQRPTRYLLGCEPGFTPRGPGQIEGESTNPFEAGEAETPCPDLRHGSIAEKAHTCKGLSSGTGPKPCLISGHGPVSQFDANPCLKNDQSRVSNCDTNLVREPLSKPVKEEEDAAARDSDFDRFFDKLLSALGFDANASLPAWWQGWPARQHVRRWIDDLGLSTDRIIKVASESRGDHPNPPDGPKALDRFMERAAQRDAQGAANSVKAKRSRKAQGKPRPSPDELAAFYAAKVNSDEYLPPSMISAAMCGLMLERGLVTPERLRSRGVL</sequence>
<evidence type="ECO:0000313" key="3">
    <source>
        <dbReference type="Proteomes" id="UP000194012"/>
    </source>
</evidence>
<dbReference type="Pfam" id="PF13730">
    <property type="entry name" value="HTH_36"/>
    <property type="match status" value="1"/>
</dbReference>
<dbReference type="AlphaFoldDB" id="A0A1X6ZUL2"/>
<accession>A0A1X6ZUL2</accession>
<dbReference type="SUPFAM" id="SSF46785">
    <property type="entry name" value="Winged helix' DNA-binding domain"/>
    <property type="match status" value="1"/>
</dbReference>
<keyword evidence="3" id="KW-1185">Reference proteome</keyword>
<dbReference type="EMBL" id="FWFJ01000031">
    <property type="protein sequence ID" value="SLN62083.1"/>
    <property type="molecule type" value="Genomic_DNA"/>
</dbReference>
<feature type="region of interest" description="Disordered" evidence="1">
    <location>
        <begin position="273"/>
        <end position="301"/>
    </location>
</feature>
<evidence type="ECO:0000313" key="2">
    <source>
        <dbReference type="EMBL" id="SLN62083.1"/>
    </source>
</evidence>
<dbReference type="RefSeq" id="WP_085827835.1">
    <property type="nucleotide sequence ID" value="NZ_FWFJ01000031.1"/>
</dbReference>